<dbReference type="InterPro" id="IPR003754">
    <property type="entry name" value="4pyrrol_synth_uPrphyn_synth"/>
</dbReference>
<proteinExistence type="predicted"/>
<feature type="region of interest" description="Disordered" evidence="1">
    <location>
        <begin position="245"/>
        <end position="298"/>
    </location>
</feature>
<protein>
    <submittedName>
        <fullName evidence="3">Uroporphyrinogen-III synthase</fullName>
    </submittedName>
</protein>
<keyword evidence="4" id="KW-1185">Reference proteome</keyword>
<dbReference type="AlphaFoldDB" id="A0A5P8E700"/>
<dbReference type="SUPFAM" id="SSF69618">
    <property type="entry name" value="HemD-like"/>
    <property type="match status" value="1"/>
</dbReference>
<gene>
    <name evidence="3" type="ORF">C7Y71_006295</name>
</gene>
<accession>A0A5P8E700</accession>
<evidence type="ECO:0000313" key="4">
    <source>
        <dbReference type="Proteomes" id="UP000249375"/>
    </source>
</evidence>
<dbReference type="Gene3D" id="3.40.50.10090">
    <property type="match status" value="2"/>
</dbReference>
<dbReference type="EMBL" id="CP033459">
    <property type="protein sequence ID" value="QFQ12657.1"/>
    <property type="molecule type" value="Genomic_DNA"/>
</dbReference>
<dbReference type="GO" id="GO:0004852">
    <property type="term" value="F:uroporphyrinogen-III synthase activity"/>
    <property type="evidence" value="ECO:0007669"/>
    <property type="project" value="InterPro"/>
</dbReference>
<dbReference type="OrthoDB" id="1149788at2"/>
<dbReference type="Pfam" id="PF02602">
    <property type="entry name" value="HEM4"/>
    <property type="match status" value="1"/>
</dbReference>
<organism evidence="3 4">
    <name type="scientific">Pseudoprevotella muciniphila</name>
    <dbReference type="NCBI Taxonomy" id="2133944"/>
    <lineage>
        <taxon>Bacteria</taxon>
        <taxon>Pseudomonadati</taxon>
        <taxon>Bacteroidota</taxon>
        <taxon>Bacteroidia</taxon>
        <taxon>Bacteroidales</taxon>
        <taxon>Prevotellaceae</taxon>
        <taxon>Pseudoprevotella</taxon>
    </lineage>
</organism>
<sequence>MIKNILVSQPQPKEKSPYFELEKYGVNVTFRSLINVEKLTPQEFRKQRVSILDYTAIVFTSKHAIRCFFELCAEMRISMPDTMKYFATSEAIALYIQKYAQYRKRKVFFGATGKWDDLVTVMMKHKTEKYLLLQSEQHRLDQGRSLAEKGLDFKECVMFRTVCKPFEKDEKFDYDMVVLFTPMGVESFTQSLSKKAASKVTIATLGPGARAAVEKEGLKSHIIAPTSKAPSITAAIAQYLEAEQESSKKAATKKTTAKKATARKSSVKNADEPTMTTTVKKTTTARKTTKKATEKVKA</sequence>
<dbReference type="KEGG" id="alq:C7Y71_006295"/>
<dbReference type="GO" id="GO:0033014">
    <property type="term" value="P:tetrapyrrole biosynthetic process"/>
    <property type="evidence" value="ECO:0007669"/>
    <property type="project" value="InterPro"/>
</dbReference>
<feature type="domain" description="Tetrapyrrole biosynthesis uroporphyrinogen III synthase" evidence="2">
    <location>
        <begin position="21"/>
        <end position="233"/>
    </location>
</feature>
<evidence type="ECO:0000256" key="1">
    <source>
        <dbReference type="SAM" id="MobiDB-lite"/>
    </source>
</evidence>
<reference evidence="3 4" key="1">
    <citation type="submission" date="2018-11" db="EMBL/GenBank/DDBJ databases">
        <authorList>
            <person name="Na S.W."/>
            <person name="Baik M."/>
        </authorList>
    </citation>
    <scope>NUCLEOTIDE SEQUENCE [LARGE SCALE GENOMIC DNA]</scope>
    <source>
        <strain evidence="3 4">E39</strain>
    </source>
</reference>
<evidence type="ECO:0000259" key="2">
    <source>
        <dbReference type="Pfam" id="PF02602"/>
    </source>
</evidence>
<dbReference type="InterPro" id="IPR036108">
    <property type="entry name" value="4pyrrol_syn_uPrphyn_synt_sf"/>
</dbReference>
<dbReference type="CDD" id="cd06578">
    <property type="entry name" value="HemD"/>
    <property type="match status" value="1"/>
</dbReference>
<dbReference type="Proteomes" id="UP000249375">
    <property type="component" value="Chromosome"/>
</dbReference>
<name>A0A5P8E700_9BACT</name>
<feature type="compositionally biased region" description="Basic residues" evidence="1">
    <location>
        <begin position="250"/>
        <end position="266"/>
    </location>
</feature>
<evidence type="ECO:0000313" key="3">
    <source>
        <dbReference type="EMBL" id="QFQ12657.1"/>
    </source>
</evidence>